<evidence type="ECO:0000256" key="1">
    <source>
        <dbReference type="ARBA" id="ARBA00022475"/>
    </source>
</evidence>
<keyword evidence="5" id="KW-0378">Hydrolase</keyword>
<keyword evidence="10" id="KW-1185">Reference proteome</keyword>
<keyword evidence="4 8" id="KW-0812">Transmembrane</keyword>
<keyword evidence="1" id="KW-1003">Cell membrane</keyword>
<evidence type="ECO:0000256" key="4">
    <source>
        <dbReference type="ARBA" id="ARBA00022692"/>
    </source>
</evidence>
<organism evidence="9 10">
    <name type="scientific">Paenibacillus methanolicus</name>
    <dbReference type="NCBI Taxonomy" id="582686"/>
    <lineage>
        <taxon>Bacteria</taxon>
        <taxon>Bacillati</taxon>
        <taxon>Bacillota</taxon>
        <taxon>Bacilli</taxon>
        <taxon>Bacillales</taxon>
        <taxon>Paenibacillaceae</taxon>
        <taxon>Paenibacillus</taxon>
    </lineage>
</organism>
<dbReference type="Pfam" id="PF04647">
    <property type="entry name" value="AgrB"/>
    <property type="match status" value="1"/>
</dbReference>
<dbReference type="InterPro" id="IPR006741">
    <property type="entry name" value="AgrB"/>
</dbReference>
<evidence type="ECO:0000256" key="5">
    <source>
        <dbReference type="ARBA" id="ARBA00022801"/>
    </source>
</evidence>
<keyword evidence="7 8" id="KW-0472">Membrane</keyword>
<evidence type="ECO:0000256" key="3">
    <source>
        <dbReference type="ARBA" id="ARBA00022670"/>
    </source>
</evidence>
<dbReference type="GO" id="GO:0008233">
    <property type="term" value="F:peptidase activity"/>
    <property type="evidence" value="ECO:0007669"/>
    <property type="project" value="UniProtKB-KW"/>
</dbReference>
<dbReference type="GO" id="GO:0016020">
    <property type="term" value="C:membrane"/>
    <property type="evidence" value="ECO:0007669"/>
    <property type="project" value="InterPro"/>
</dbReference>
<evidence type="ECO:0000256" key="8">
    <source>
        <dbReference type="SAM" id="Phobius"/>
    </source>
</evidence>
<reference evidence="9 10" key="1">
    <citation type="submission" date="2019-07" db="EMBL/GenBank/DDBJ databases">
        <title>Genomic Encyclopedia of Type Strains, Phase III (KMG-III): the genomes of soil and plant-associated and newly described type strains.</title>
        <authorList>
            <person name="Whitman W."/>
        </authorList>
    </citation>
    <scope>NUCLEOTIDE SEQUENCE [LARGE SCALE GENOMIC DNA]</scope>
    <source>
        <strain evidence="9 10">BL24</strain>
    </source>
</reference>
<dbReference type="EMBL" id="VNHS01000009">
    <property type="protein sequence ID" value="TYP71730.1"/>
    <property type="molecule type" value="Genomic_DNA"/>
</dbReference>
<name>A0A5S5C074_9BACL</name>
<feature type="transmembrane region" description="Helical" evidence="8">
    <location>
        <begin position="138"/>
        <end position="171"/>
    </location>
</feature>
<evidence type="ECO:0000256" key="7">
    <source>
        <dbReference type="ARBA" id="ARBA00023136"/>
    </source>
</evidence>
<feature type="transmembrane region" description="Helical" evidence="8">
    <location>
        <begin position="78"/>
        <end position="98"/>
    </location>
</feature>
<feature type="transmembrane region" description="Helical" evidence="8">
    <location>
        <begin position="33"/>
        <end position="66"/>
    </location>
</feature>
<protein>
    <submittedName>
        <fullName evidence="9">Accessory gene regulator B</fullName>
    </submittedName>
</protein>
<comment type="caution">
    <text evidence="9">The sequence shown here is derived from an EMBL/GenBank/DDBJ whole genome shotgun (WGS) entry which is preliminary data.</text>
</comment>
<dbReference type="GO" id="GO:0009372">
    <property type="term" value="P:quorum sensing"/>
    <property type="evidence" value="ECO:0007669"/>
    <property type="project" value="UniProtKB-KW"/>
</dbReference>
<evidence type="ECO:0000313" key="10">
    <source>
        <dbReference type="Proteomes" id="UP000323257"/>
    </source>
</evidence>
<sequence length="174" mass="18907">MFDRAGIALHSRMVAAKVDNPPSADVLRYFLEIIANTAGVILLSLGIGLCTSHFAETVFVLAAFATIRFISGGYHLKASWACVIISTFIVSVIPFVIVSDLLNYIITAGSLTAMLVWAPANYDYYARISKRYYPLMKTLACAVVALNFVIVSDVLAITYIVQAALLCIFGGERT</sequence>
<gene>
    <name evidence="9" type="ORF">BCM02_1098</name>
</gene>
<evidence type="ECO:0000256" key="6">
    <source>
        <dbReference type="ARBA" id="ARBA00022989"/>
    </source>
</evidence>
<dbReference type="GO" id="GO:0006508">
    <property type="term" value="P:proteolysis"/>
    <property type="evidence" value="ECO:0007669"/>
    <property type="project" value="UniProtKB-KW"/>
</dbReference>
<keyword evidence="2" id="KW-0673">Quorum sensing</keyword>
<keyword evidence="3" id="KW-0645">Protease</keyword>
<evidence type="ECO:0000313" key="9">
    <source>
        <dbReference type="EMBL" id="TYP71730.1"/>
    </source>
</evidence>
<keyword evidence="6 8" id="KW-1133">Transmembrane helix</keyword>
<evidence type="ECO:0000256" key="2">
    <source>
        <dbReference type="ARBA" id="ARBA00022654"/>
    </source>
</evidence>
<accession>A0A5S5C074</accession>
<feature type="transmembrane region" description="Helical" evidence="8">
    <location>
        <begin position="104"/>
        <end position="126"/>
    </location>
</feature>
<dbReference type="AlphaFoldDB" id="A0A5S5C074"/>
<dbReference type="Proteomes" id="UP000323257">
    <property type="component" value="Unassembled WGS sequence"/>
</dbReference>
<proteinExistence type="predicted"/>